<dbReference type="AlphaFoldDB" id="A0A447CPG6"/>
<proteinExistence type="inferred from homology"/>
<evidence type="ECO:0000313" key="7">
    <source>
        <dbReference type="EMBL" id="VCU07049.1"/>
    </source>
</evidence>
<feature type="transmembrane region" description="Helical" evidence="6">
    <location>
        <begin position="202"/>
        <end position="223"/>
    </location>
</feature>
<dbReference type="PANTHER" id="PTHR21716:SF64">
    <property type="entry name" value="AI-2 TRANSPORT PROTEIN TQSA"/>
    <property type="match status" value="1"/>
</dbReference>
<evidence type="ECO:0000313" key="8">
    <source>
        <dbReference type="Proteomes" id="UP000289200"/>
    </source>
</evidence>
<dbReference type="Proteomes" id="UP000289200">
    <property type="component" value="Unassembled WGS sequence"/>
</dbReference>
<dbReference type="GO" id="GO:0055085">
    <property type="term" value="P:transmembrane transport"/>
    <property type="evidence" value="ECO:0007669"/>
    <property type="project" value="TreeGrafter"/>
</dbReference>
<feature type="transmembrane region" description="Helical" evidence="6">
    <location>
        <begin position="61"/>
        <end position="86"/>
    </location>
</feature>
<evidence type="ECO:0000256" key="6">
    <source>
        <dbReference type="SAM" id="Phobius"/>
    </source>
</evidence>
<reference evidence="8" key="1">
    <citation type="submission" date="2018-10" db="EMBL/GenBank/DDBJ databases">
        <authorList>
            <person name="Peiro R."/>
            <person name="Begona"/>
            <person name="Cbmso G."/>
            <person name="Lopez M."/>
            <person name="Gonzalez S."/>
            <person name="Sacristan E."/>
            <person name="Castillo E."/>
        </authorList>
    </citation>
    <scope>NUCLEOTIDE SEQUENCE [LARGE SCALE GENOMIC DNA]</scope>
</reference>
<dbReference type="EMBL" id="UWOC01000010">
    <property type="protein sequence ID" value="VCU07049.1"/>
    <property type="molecule type" value="Genomic_DNA"/>
</dbReference>
<comment type="similarity">
    <text evidence="2">Belongs to the autoinducer-2 exporter (AI-2E) (TC 2.A.86) family.</text>
</comment>
<feature type="transmembrane region" description="Helical" evidence="6">
    <location>
        <begin position="37"/>
        <end position="54"/>
    </location>
</feature>
<evidence type="ECO:0000256" key="2">
    <source>
        <dbReference type="ARBA" id="ARBA00009773"/>
    </source>
</evidence>
<dbReference type="Pfam" id="PF01594">
    <property type="entry name" value="AI-2E_transport"/>
    <property type="match status" value="1"/>
</dbReference>
<keyword evidence="4 6" id="KW-1133">Transmembrane helix</keyword>
<evidence type="ECO:0000256" key="4">
    <source>
        <dbReference type="ARBA" id="ARBA00022989"/>
    </source>
</evidence>
<dbReference type="GO" id="GO:0016020">
    <property type="term" value="C:membrane"/>
    <property type="evidence" value="ECO:0007669"/>
    <property type="project" value="UniProtKB-SubCell"/>
</dbReference>
<evidence type="ECO:0000256" key="1">
    <source>
        <dbReference type="ARBA" id="ARBA00004141"/>
    </source>
</evidence>
<comment type="subcellular location">
    <subcellularLocation>
        <location evidence="1">Membrane</location>
        <topology evidence="1">Multi-pass membrane protein</topology>
    </subcellularLocation>
</comment>
<feature type="transmembrane region" description="Helical" evidence="6">
    <location>
        <begin position="300"/>
        <end position="323"/>
    </location>
</feature>
<evidence type="ECO:0000256" key="5">
    <source>
        <dbReference type="ARBA" id="ARBA00023136"/>
    </source>
</evidence>
<organism evidence="7 8">
    <name type="scientific">Rhodoplanes serenus</name>
    <dbReference type="NCBI Taxonomy" id="200615"/>
    <lineage>
        <taxon>Bacteria</taxon>
        <taxon>Pseudomonadati</taxon>
        <taxon>Pseudomonadota</taxon>
        <taxon>Alphaproteobacteria</taxon>
        <taxon>Hyphomicrobiales</taxon>
        <taxon>Nitrobacteraceae</taxon>
        <taxon>Rhodoplanes</taxon>
    </lineage>
</organism>
<feature type="transmembrane region" description="Helical" evidence="6">
    <location>
        <begin position="138"/>
        <end position="161"/>
    </location>
</feature>
<accession>A0A447CPG6</accession>
<keyword evidence="3 6" id="KW-0812">Transmembrane</keyword>
<dbReference type="PANTHER" id="PTHR21716">
    <property type="entry name" value="TRANSMEMBRANE PROTEIN"/>
    <property type="match status" value="1"/>
</dbReference>
<keyword evidence="8" id="KW-1185">Reference proteome</keyword>
<evidence type="ECO:0000256" key="3">
    <source>
        <dbReference type="ARBA" id="ARBA00022692"/>
    </source>
</evidence>
<protein>
    <submittedName>
        <fullName evidence="7">AI-2 transport protein TqsA</fullName>
    </submittedName>
</protein>
<gene>
    <name evidence="7" type="primary">tqsA_1</name>
    <name evidence="7" type="ORF">RHODGE_RHODGE_00139</name>
</gene>
<keyword evidence="5 6" id="KW-0472">Membrane</keyword>
<sequence length="347" mass="36628">MSSPPIGRRGQLALLGLSTAILLLTAVHVAWPVLAPVVFALFIIALVWPLQSALQRRIPRLLGVVVTVLVVAVVLAAVVTAMTWGFSRAARWLIADAARFQAMYQQAAEWLEGHGFAVTGVFGDLLTPGRMLGTVQAVAARLQTISSFAIVTLVFTILGLLEVDLVAAKLRALPNQTIAGALERAARETAAKLQTYMLVRTVMSLITGALVAGLAAAAGLPLAVEWGVIAFALNYIPFIGPFVATVFPTLFAVAHFGSWETPLALFAGFNAIQFVVGSYLEPRIAGNALSVSPFVVLLAVFLWSFLWGLPGAFIGVPIVIAALTVCAQFDGSRWVATLLAGSSPAKT</sequence>
<dbReference type="RefSeq" id="WP_244601414.1">
    <property type="nucleotide sequence ID" value="NZ_UWOC01000010.1"/>
</dbReference>
<dbReference type="InterPro" id="IPR002549">
    <property type="entry name" value="AI-2E-like"/>
</dbReference>
<feature type="transmembrane region" description="Helical" evidence="6">
    <location>
        <begin position="12"/>
        <end position="31"/>
    </location>
</feature>
<feature type="transmembrane region" description="Helical" evidence="6">
    <location>
        <begin position="263"/>
        <end position="280"/>
    </location>
</feature>
<feature type="transmembrane region" description="Helical" evidence="6">
    <location>
        <begin position="235"/>
        <end position="256"/>
    </location>
</feature>
<name>A0A447CPG6_9BRAD</name>
<comment type="caution">
    <text evidence="7">The sequence shown here is derived from an EMBL/GenBank/DDBJ whole genome shotgun (WGS) entry which is preliminary data.</text>
</comment>